<feature type="region of interest" description="Disordered" evidence="1">
    <location>
        <begin position="227"/>
        <end position="285"/>
    </location>
</feature>
<gene>
    <name evidence="3" type="ORF">KI387_020336</name>
</gene>
<evidence type="ECO:0000313" key="3">
    <source>
        <dbReference type="EMBL" id="KAH9318567.1"/>
    </source>
</evidence>
<feature type="domain" description="GBF-interacting protein 1 N-terminal" evidence="2">
    <location>
        <begin position="1"/>
        <end position="28"/>
    </location>
</feature>
<feature type="compositionally biased region" description="Gly residues" evidence="1">
    <location>
        <begin position="45"/>
        <end position="54"/>
    </location>
</feature>
<feature type="compositionally biased region" description="Polar residues" evidence="1">
    <location>
        <begin position="479"/>
        <end position="488"/>
    </location>
</feature>
<feature type="region of interest" description="Disordered" evidence="1">
    <location>
        <begin position="1"/>
        <end position="58"/>
    </location>
</feature>
<feature type="region of interest" description="Disordered" evidence="1">
    <location>
        <begin position="454"/>
        <end position="490"/>
    </location>
</feature>
<dbReference type="Pfam" id="PF06972">
    <property type="entry name" value="GIP1_N"/>
    <property type="match status" value="1"/>
</dbReference>
<dbReference type="GO" id="GO:0051082">
    <property type="term" value="F:unfolded protein binding"/>
    <property type="evidence" value="ECO:0007669"/>
    <property type="project" value="TreeGrafter"/>
</dbReference>
<dbReference type="PANTHER" id="PTHR46775">
    <property type="entry name" value="FLOCCULATION PROTEIN (DUF1296)"/>
    <property type="match status" value="1"/>
</dbReference>
<protein>
    <recommendedName>
        <fullName evidence="2">GBF-interacting protein 1 N-terminal domain-containing protein</fullName>
    </recommendedName>
</protein>
<evidence type="ECO:0000256" key="1">
    <source>
        <dbReference type="SAM" id="MobiDB-lite"/>
    </source>
</evidence>
<reference evidence="3 4" key="1">
    <citation type="journal article" date="2021" name="Nat. Plants">
        <title>The Taxus genome provides insights into paclitaxel biosynthesis.</title>
        <authorList>
            <person name="Xiong X."/>
            <person name="Gou J."/>
            <person name="Liao Q."/>
            <person name="Li Y."/>
            <person name="Zhou Q."/>
            <person name="Bi G."/>
            <person name="Li C."/>
            <person name="Du R."/>
            <person name="Wang X."/>
            <person name="Sun T."/>
            <person name="Guo L."/>
            <person name="Liang H."/>
            <person name="Lu P."/>
            <person name="Wu Y."/>
            <person name="Zhang Z."/>
            <person name="Ro D.K."/>
            <person name="Shang Y."/>
            <person name="Huang S."/>
            <person name="Yan J."/>
        </authorList>
    </citation>
    <scope>NUCLEOTIDE SEQUENCE [LARGE SCALE GENOMIC DNA]</scope>
    <source>
        <strain evidence="3">Ta-2019</strain>
    </source>
</reference>
<comment type="caution">
    <text evidence="3">The sequence shown here is derived from an EMBL/GenBank/DDBJ whole genome shotgun (WGS) entry which is preliminary data.</text>
</comment>
<feature type="compositionally biased region" description="Polar residues" evidence="1">
    <location>
        <begin position="236"/>
        <end position="257"/>
    </location>
</feature>
<dbReference type="InterPro" id="IPR044277">
    <property type="entry name" value="GIP1"/>
</dbReference>
<name>A0AA38G8Q0_TAXCH</name>
<dbReference type="InterPro" id="IPR009719">
    <property type="entry name" value="GIP1_N"/>
</dbReference>
<dbReference type="Proteomes" id="UP000824469">
    <property type="component" value="Unassembled WGS sequence"/>
</dbReference>
<accession>A0AA38G8Q0</accession>
<sequence>MDPNETAQKLLYQDPFHEVKRKRDKRKENVSNRDSVDLRARPGSVGRGGRGGRGNYPPRYTSYDAGDGRAFNMSRENGGYQSVNRVNSNYVNPSSATTQNAQIKQTVPGTSSLPTSTMGAPVIPNGNSSNVHTPHFQAQVGGWSAATGNSTMADVLKSNSAQQVQAQLQSAPAATSVMMQGQPVPGSQQYITSRITTSVSGVYSSSSDPVLVPSLDTRVSGAVGTIKREVGAQRPNVDQNTNSHENKSSMSNFSNSLQKEKTQPSILDAADSESKVSANENSATLHPFRHDRLVSKSPTVDVDHRLSEMQPQMSNSTSTASSAGRSSVTTNHYNVKPQQFVGPQKGGPNKEWKPKANNQNTIASPGIIGTSTVSTSTSEVSRSPSPASNCVTLDDEAAKLHKKLDEMNVRDDQHVIMPNHLQVPEIERTGLSFGSFDASFDANFGVNFGTSYCNDDESEKSSTPLSEESQGTEEAVEEPSSSINTASVTPHEDYSLHPQVSATTVDNMPSTNDVAVSINPAVALQSDPTKVEVVIQPGPQYSLVQTTPNYPSIGLVTPIMGSQYPSYEQHTEPQLRDASRFPSFVQPAYDPSTSFYTPIVRPSSDGDARFSPFLGSAPASKYNGNLTILSGQNGPSSQESGNNLVLSNAGPTALATQTAGIVQTTIPLPQQPVPVFRQPASVHIQHYPPNYIPYHQYISPVYVPSPTMHNFVGNGGFAQLPAGSSYPQAAAGSSYTPAAAGVKYSLSSQYKPGTASGNSPHIGVPAGYGSYTTAPSGYSASPAVTAGNVSGGDDIGGSHYKENNMYIAGQQGEGSAVWFPQQPRDLLGVQASSYYNMQQIPHGQHVTFAHTQGGHAAFSGLYHPTQSGPAPNAHPMLQQTQALGGAVGVVGAQAGVYQQPQRAQLSWPNTY</sequence>
<feature type="compositionally biased region" description="Basic and acidic residues" evidence="1">
    <location>
        <begin position="26"/>
        <end position="40"/>
    </location>
</feature>
<evidence type="ECO:0000313" key="4">
    <source>
        <dbReference type="Proteomes" id="UP000824469"/>
    </source>
</evidence>
<organism evidence="3 4">
    <name type="scientific">Taxus chinensis</name>
    <name type="common">Chinese yew</name>
    <name type="synonym">Taxus wallichiana var. chinensis</name>
    <dbReference type="NCBI Taxonomy" id="29808"/>
    <lineage>
        <taxon>Eukaryota</taxon>
        <taxon>Viridiplantae</taxon>
        <taxon>Streptophyta</taxon>
        <taxon>Embryophyta</taxon>
        <taxon>Tracheophyta</taxon>
        <taxon>Spermatophyta</taxon>
        <taxon>Pinopsida</taxon>
        <taxon>Pinidae</taxon>
        <taxon>Conifers II</taxon>
        <taxon>Cupressales</taxon>
        <taxon>Taxaceae</taxon>
        <taxon>Taxus</taxon>
    </lineage>
</organism>
<feature type="compositionally biased region" description="Low complexity" evidence="1">
    <location>
        <begin position="314"/>
        <end position="330"/>
    </location>
</feature>
<dbReference type="EMBL" id="JAHRHJ020000004">
    <property type="protein sequence ID" value="KAH9318567.1"/>
    <property type="molecule type" value="Genomic_DNA"/>
</dbReference>
<feature type="compositionally biased region" description="Low complexity" evidence="1">
    <location>
        <begin position="364"/>
        <end position="385"/>
    </location>
</feature>
<keyword evidence="4" id="KW-1185">Reference proteome</keyword>
<feature type="region of interest" description="Disordered" evidence="1">
    <location>
        <begin position="308"/>
        <end position="390"/>
    </location>
</feature>
<dbReference type="PANTHER" id="PTHR46775:SF1">
    <property type="entry name" value="FLOCCULATION PROTEIN (DUF1296)"/>
    <property type="match status" value="1"/>
</dbReference>
<evidence type="ECO:0000259" key="2">
    <source>
        <dbReference type="Pfam" id="PF06972"/>
    </source>
</evidence>
<feature type="compositionally biased region" description="Polar residues" evidence="1">
    <location>
        <begin position="275"/>
        <end position="284"/>
    </location>
</feature>
<dbReference type="AlphaFoldDB" id="A0AA38G8Q0"/>
<dbReference type="OMA" id="HYNIRPQ"/>
<proteinExistence type="predicted"/>